<dbReference type="EMBL" id="JAUTXU010000202">
    <property type="protein sequence ID" value="KAK3699019.1"/>
    <property type="molecule type" value="Genomic_DNA"/>
</dbReference>
<comment type="caution">
    <text evidence="1">The sequence shown here is derived from an EMBL/GenBank/DDBJ whole genome shotgun (WGS) entry which is preliminary data.</text>
</comment>
<gene>
    <name evidence="1" type="ORF">LTR37_016623</name>
</gene>
<sequence>MSDYTKDEIRSEGAEVKVVEGGSYSDTLAVVQEDAATTGALLVQDLSWDVYEEVPGWVAEGYSTMLQEPDRQIADAVDGRPTLAITSVGGGLWAQAVVEHYKASSPAPQIITVEADTAAGFEESLHCGSNTVVATGDTIMAGLNSRSTMPTAWLILPDGADVAVVVTDREAHDSGQELQRRGVDAGPCGAAALAALRKLLCGEGGSLLRSMERMVAVLFSTEGDWDYGVPE</sequence>
<evidence type="ECO:0000313" key="1">
    <source>
        <dbReference type="EMBL" id="KAK3699019.1"/>
    </source>
</evidence>
<protein>
    <submittedName>
        <fullName evidence="1">Uncharacterized protein</fullName>
    </submittedName>
</protein>
<proteinExistence type="predicted"/>
<organism evidence="1 2">
    <name type="scientific">Vermiconidia calcicola</name>
    <dbReference type="NCBI Taxonomy" id="1690605"/>
    <lineage>
        <taxon>Eukaryota</taxon>
        <taxon>Fungi</taxon>
        <taxon>Dikarya</taxon>
        <taxon>Ascomycota</taxon>
        <taxon>Pezizomycotina</taxon>
        <taxon>Dothideomycetes</taxon>
        <taxon>Dothideomycetidae</taxon>
        <taxon>Mycosphaerellales</taxon>
        <taxon>Extremaceae</taxon>
        <taxon>Vermiconidia</taxon>
    </lineage>
</organism>
<keyword evidence="2" id="KW-1185">Reference proteome</keyword>
<name>A0ACC3MM86_9PEZI</name>
<reference evidence="1" key="1">
    <citation type="submission" date="2023-07" db="EMBL/GenBank/DDBJ databases">
        <title>Black Yeasts Isolated from many extreme environments.</title>
        <authorList>
            <person name="Coleine C."/>
            <person name="Stajich J.E."/>
            <person name="Selbmann L."/>
        </authorList>
    </citation>
    <scope>NUCLEOTIDE SEQUENCE</scope>
    <source>
        <strain evidence="1">CCFEE 5714</strain>
    </source>
</reference>
<evidence type="ECO:0000313" key="2">
    <source>
        <dbReference type="Proteomes" id="UP001281147"/>
    </source>
</evidence>
<accession>A0ACC3MM86</accession>
<dbReference type="Proteomes" id="UP001281147">
    <property type="component" value="Unassembled WGS sequence"/>
</dbReference>